<dbReference type="AlphaFoldDB" id="A0A3G9J5C9"/>
<evidence type="ECO:0000313" key="2">
    <source>
        <dbReference type="EMBL" id="BBH25996.1"/>
    </source>
</evidence>
<dbReference type="HAMAP" id="MF_01448">
    <property type="entry name" value="UPF0473"/>
    <property type="match status" value="1"/>
</dbReference>
<dbReference type="FunCoup" id="A0A3G9J5C9">
    <property type="interactions" value="12"/>
</dbReference>
<dbReference type="InterPro" id="IPR009711">
    <property type="entry name" value="UPF0473"/>
</dbReference>
<protein>
    <recommendedName>
        <fullName evidence="1">UPF0473 protein SG0102_09300</fullName>
    </recommendedName>
</protein>
<dbReference type="RefSeq" id="WP_125118907.1">
    <property type="nucleotide sequence ID" value="NZ_AP019309.1"/>
</dbReference>
<dbReference type="EMBL" id="AP019309">
    <property type="protein sequence ID" value="BBH25996.1"/>
    <property type="molecule type" value="Genomic_DNA"/>
</dbReference>
<organism evidence="2 3">
    <name type="scientific">Intestinibaculum porci</name>
    <dbReference type="NCBI Taxonomy" id="2487118"/>
    <lineage>
        <taxon>Bacteria</taxon>
        <taxon>Bacillati</taxon>
        <taxon>Bacillota</taxon>
        <taxon>Erysipelotrichia</taxon>
        <taxon>Erysipelotrichales</taxon>
        <taxon>Erysipelotrichaceae</taxon>
        <taxon>Intestinibaculum</taxon>
    </lineage>
</organism>
<gene>
    <name evidence="2" type="ORF">SG0102_09300</name>
</gene>
<dbReference type="Pfam" id="PF06949">
    <property type="entry name" value="DUF1292"/>
    <property type="match status" value="1"/>
</dbReference>
<dbReference type="InParanoid" id="A0A3G9J5C9"/>
<dbReference type="OrthoDB" id="2086132at2"/>
<comment type="similarity">
    <text evidence="1">Belongs to the UPF0473 family.</text>
</comment>
<accession>A0A3G9J5C9</accession>
<evidence type="ECO:0000256" key="1">
    <source>
        <dbReference type="HAMAP-Rule" id="MF_01448"/>
    </source>
</evidence>
<evidence type="ECO:0000313" key="3">
    <source>
        <dbReference type="Proteomes" id="UP000268059"/>
    </source>
</evidence>
<dbReference type="KEGG" id="ebm:SG0102_09300"/>
<proteinExistence type="inferred from homology"/>
<keyword evidence="3" id="KW-1185">Reference proteome</keyword>
<reference evidence="2 3" key="1">
    <citation type="submission" date="2018-11" db="EMBL/GenBank/DDBJ databases">
        <title>Novel Erysipelotrichaceae bacterium isolated from small intestine of a swine.</title>
        <authorList>
            <person name="Kim J.S."/>
            <person name="Choe H."/>
            <person name="Lee Y.R."/>
            <person name="Kim K.M."/>
            <person name="Park D.S."/>
        </authorList>
    </citation>
    <scope>NUCLEOTIDE SEQUENCE [LARGE SCALE GENOMIC DNA]</scope>
    <source>
        <strain evidence="2 3">SG0102</strain>
    </source>
</reference>
<dbReference type="Proteomes" id="UP000268059">
    <property type="component" value="Chromosome"/>
</dbReference>
<name>A0A3G9J5C9_9FIRM</name>
<sequence>MDTDTITVYDNDGNAKNYDILFTYDDEDTSSSYVFYYDPEDEEQVFVSKYDDEGHLFPIEDGAEWDKAEEILASYSMKSDTETEVCDGCEG</sequence>